<organism evidence="6 7">
    <name type="scientific">Variovorax guangxiensis</name>
    <dbReference type="NCBI Taxonomy" id="1775474"/>
    <lineage>
        <taxon>Bacteria</taxon>
        <taxon>Pseudomonadati</taxon>
        <taxon>Pseudomonadota</taxon>
        <taxon>Betaproteobacteria</taxon>
        <taxon>Burkholderiales</taxon>
        <taxon>Comamonadaceae</taxon>
        <taxon>Variovorax</taxon>
    </lineage>
</organism>
<dbReference type="EMBL" id="RXFT01000013">
    <property type="protein sequence ID" value="RUR70386.1"/>
    <property type="molecule type" value="Genomic_DNA"/>
</dbReference>
<dbReference type="PANTHER" id="PTHR42747:SF4">
    <property type="entry name" value="BLR1330 PROTEIN"/>
    <property type="match status" value="1"/>
</dbReference>
<dbReference type="Gene3D" id="3.20.20.70">
    <property type="entry name" value="Aldolase class I"/>
    <property type="match status" value="1"/>
</dbReference>
<comment type="caution">
    <text evidence="6">The sequence shown here is derived from an EMBL/GenBank/DDBJ whole genome shotgun (WGS) entry which is preliminary data.</text>
</comment>
<proteinExistence type="inferred from homology"/>
<keyword evidence="5 6" id="KW-0503">Monooxygenase</keyword>
<gene>
    <name evidence="6" type="ORF">EJP67_25350</name>
</gene>
<dbReference type="Proteomes" id="UP000281118">
    <property type="component" value="Unassembled WGS sequence"/>
</dbReference>
<sequence length="321" mass="33769">MTKALPFLDRLALPLIVAPMLRVSGIELVSAACTAGVIGAFPTANCQTLDEFDAWLTRLDEEAAAAPGRTAPYCPNLIMRRDPARVMAEVELIARHRAQLVITSVGSPAAVVPRLHEGGCRVFADVASLHHAVRAVESGVDGLVLLTAGAGGHTGWANPFAFVRAVRGVFDGPIVLAGGLSDGVALRAARELGCDLGIMGTRFIATQESLASDEYRQMLVDSSIDDVLLTRGFTGLPASFLAPSARRLGIDISTLDESISVEEARRRYGGGANAAPSQRWTDIWSAGHSVSGVRAVPTVAELVDALVQEYRGGAATESRST</sequence>
<dbReference type="OrthoDB" id="9778912at2"/>
<evidence type="ECO:0000256" key="2">
    <source>
        <dbReference type="ARBA" id="ARBA00022630"/>
    </source>
</evidence>
<evidence type="ECO:0000256" key="4">
    <source>
        <dbReference type="ARBA" id="ARBA00023002"/>
    </source>
</evidence>
<name>A0A3S1F4H7_9BURK</name>
<keyword evidence="2" id="KW-0285">Flavoprotein</keyword>
<evidence type="ECO:0000256" key="3">
    <source>
        <dbReference type="ARBA" id="ARBA00022643"/>
    </source>
</evidence>
<dbReference type="InterPro" id="IPR004136">
    <property type="entry name" value="NMO"/>
</dbReference>
<keyword evidence="3" id="KW-0288">FMN</keyword>
<evidence type="ECO:0000313" key="6">
    <source>
        <dbReference type="EMBL" id="RUR70386.1"/>
    </source>
</evidence>
<evidence type="ECO:0000313" key="7">
    <source>
        <dbReference type="Proteomes" id="UP000281118"/>
    </source>
</evidence>
<protein>
    <submittedName>
        <fullName evidence="6">Nitronate monooxygenase</fullName>
    </submittedName>
</protein>
<dbReference type="SUPFAM" id="SSF51412">
    <property type="entry name" value="Inosine monophosphate dehydrogenase (IMPDH)"/>
    <property type="match status" value="1"/>
</dbReference>
<dbReference type="PANTHER" id="PTHR42747">
    <property type="entry name" value="NITRONATE MONOOXYGENASE-RELATED"/>
    <property type="match status" value="1"/>
</dbReference>
<dbReference type="Pfam" id="PF03060">
    <property type="entry name" value="NMO"/>
    <property type="match status" value="1"/>
</dbReference>
<dbReference type="RefSeq" id="WP_126024511.1">
    <property type="nucleotide sequence ID" value="NZ_RXFT01000013.1"/>
</dbReference>
<reference evidence="6 7" key="1">
    <citation type="submission" date="2018-12" db="EMBL/GenBank/DDBJ databases">
        <title>The genome sequences of Variovorax guangxiensis DSM 27352.</title>
        <authorList>
            <person name="Gao J."/>
            <person name="Sun J."/>
        </authorList>
    </citation>
    <scope>NUCLEOTIDE SEQUENCE [LARGE SCALE GENOMIC DNA]</scope>
    <source>
        <strain evidence="6 7">DSM 27352</strain>
    </source>
</reference>
<evidence type="ECO:0000256" key="5">
    <source>
        <dbReference type="ARBA" id="ARBA00023033"/>
    </source>
</evidence>
<comment type="similarity">
    <text evidence="1">Belongs to the nitronate monooxygenase family. NMO class I subfamily.</text>
</comment>
<accession>A0A3S1F4H7</accession>
<dbReference type="CDD" id="cd04730">
    <property type="entry name" value="NPD_like"/>
    <property type="match status" value="1"/>
</dbReference>
<evidence type="ECO:0000256" key="1">
    <source>
        <dbReference type="ARBA" id="ARBA00009881"/>
    </source>
</evidence>
<dbReference type="InterPro" id="IPR013785">
    <property type="entry name" value="Aldolase_TIM"/>
</dbReference>
<dbReference type="GO" id="GO:0018580">
    <property type="term" value="F:nitronate monooxygenase activity"/>
    <property type="evidence" value="ECO:0007669"/>
    <property type="project" value="InterPro"/>
</dbReference>
<keyword evidence="4" id="KW-0560">Oxidoreductase</keyword>
<dbReference type="AlphaFoldDB" id="A0A3S1F4H7"/>